<keyword evidence="2" id="KW-1185">Reference proteome</keyword>
<name>A0A5B7CUK0_PORTR</name>
<evidence type="ECO:0000313" key="1">
    <source>
        <dbReference type="EMBL" id="MPC13139.1"/>
    </source>
</evidence>
<protein>
    <submittedName>
        <fullName evidence="1">Uncharacterized protein</fullName>
    </submittedName>
</protein>
<evidence type="ECO:0000313" key="2">
    <source>
        <dbReference type="Proteomes" id="UP000324222"/>
    </source>
</evidence>
<gene>
    <name evidence="1" type="ORF">E2C01_005860</name>
</gene>
<comment type="caution">
    <text evidence="1">The sequence shown here is derived from an EMBL/GenBank/DDBJ whole genome shotgun (WGS) entry which is preliminary data.</text>
</comment>
<dbReference type="Proteomes" id="UP000324222">
    <property type="component" value="Unassembled WGS sequence"/>
</dbReference>
<reference evidence="1 2" key="1">
    <citation type="submission" date="2019-05" db="EMBL/GenBank/DDBJ databases">
        <title>Another draft genome of Portunus trituberculatus and its Hox gene families provides insights of decapod evolution.</title>
        <authorList>
            <person name="Jeong J.-H."/>
            <person name="Song I."/>
            <person name="Kim S."/>
            <person name="Choi T."/>
            <person name="Kim D."/>
            <person name="Ryu S."/>
            <person name="Kim W."/>
        </authorList>
    </citation>
    <scope>NUCLEOTIDE SEQUENCE [LARGE SCALE GENOMIC DNA]</scope>
    <source>
        <tissue evidence="1">Muscle</tissue>
    </source>
</reference>
<dbReference type="AlphaFoldDB" id="A0A5B7CUK0"/>
<accession>A0A5B7CUK0</accession>
<proteinExistence type="predicted"/>
<dbReference type="EMBL" id="VSRR010000260">
    <property type="protein sequence ID" value="MPC13139.1"/>
    <property type="molecule type" value="Genomic_DNA"/>
</dbReference>
<sequence>MLVMTRTNRRLFCKAVSPGDACPVDTSASGAENKLVQCRFTEDVSIGGSGDNTGGARGVCEGTSDMVEQEVEDSKERMGVYHCTRKYTSLSCLVSPCQNRETILQATQASPKGITRGRQELSWTGMGPRAGRCGGQEDHDALPRCQIVKVKL</sequence>
<organism evidence="1 2">
    <name type="scientific">Portunus trituberculatus</name>
    <name type="common">Swimming crab</name>
    <name type="synonym">Neptunus trituberculatus</name>
    <dbReference type="NCBI Taxonomy" id="210409"/>
    <lineage>
        <taxon>Eukaryota</taxon>
        <taxon>Metazoa</taxon>
        <taxon>Ecdysozoa</taxon>
        <taxon>Arthropoda</taxon>
        <taxon>Crustacea</taxon>
        <taxon>Multicrustacea</taxon>
        <taxon>Malacostraca</taxon>
        <taxon>Eumalacostraca</taxon>
        <taxon>Eucarida</taxon>
        <taxon>Decapoda</taxon>
        <taxon>Pleocyemata</taxon>
        <taxon>Brachyura</taxon>
        <taxon>Eubrachyura</taxon>
        <taxon>Portunoidea</taxon>
        <taxon>Portunidae</taxon>
        <taxon>Portuninae</taxon>
        <taxon>Portunus</taxon>
    </lineage>
</organism>